<evidence type="ECO:0000256" key="1">
    <source>
        <dbReference type="ARBA" id="ARBA00004141"/>
    </source>
</evidence>
<evidence type="ECO:0000256" key="9">
    <source>
        <dbReference type="SAM" id="Phobius"/>
    </source>
</evidence>
<dbReference type="PANTHER" id="PTHR42723:SF1">
    <property type="entry name" value="CHLOROPHYLL SYNTHASE, CHLOROPLASTIC"/>
    <property type="match status" value="1"/>
</dbReference>
<evidence type="ECO:0000256" key="8">
    <source>
        <dbReference type="SAM" id="MobiDB-lite"/>
    </source>
</evidence>
<keyword evidence="4" id="KW-0125">Carotenoid biosynthesis</keyword>
<dbReference type="Gene3D" id="1.10.357.140">
    <property type="entry name" value="UbiA prenyltransferase"/>
    <property type="match status" value="1"/>
</dbReference>
<evidence type="ECO:0000256" key="6">
    <source>
        <dbReference type="ARBA" id="ARBA00023136"/>
    </source>
</evidence>
<feature type="transmembrane region" description="Helical" evidence="9">
    <location>
        <begin position="396"/>
        <end position="414"/>
    </location>
</feature>
<dbReference type="InterPro" id="IPR044878">
    <property type="entry name" value="UbiA_sf"/>
</dbReference>
<dbReference type="RefSeq" id="WP_082767670.1">
    <property type="nucleotide sequence ID" value="NZ_JALXSR010000025.1"/>
</dbReference>
<feature type="transmembrane region" description="Helical" evidence="9">
    <location>
        <begin position="261"/>
        <end position="287"/>
    </location>
</feature>
<reference evidence="12" key="1">
    <citation type="submission" date="2024-07" db="EMBL/GenBank/DDBJ databases">
        <title>Pseudomonas strain that inhibits Aeromonas fish pathogens.</title>
        <authorList>
            <person name="Wildschutte H."/>
        </authorList>
    </citation>
    <scope>NUCLEOTIDE SEQUENCE [LARGE SCALE GENOMIC DNA]</scope>
    <source>
        <strain evidence="12">n60</strain>
    </source>
</reference>
<keyword evidence="12" id="KW-1185">Reference proteome</keyword>
<dbReference type="PANTHER" id="PTHR42723">
    <property type="entry name" value="CHLOROPHYLL SYNTHASE"/>
    <property type="match status" value="1"/>
</dbReference>
<name>A0ABV3YE69_9ACTN</name>
<feature type="transmembrane region" description="Helical" evidence="9">
    <location>
        <begin position="370"/>
        <end position="390"/>
    </location>
</feature>
<feature type="region of interest" description="Disordered" evidence="8">
    <location>
        <begin position="140"/>
        <end position="162"/>
    </location>
</feature>
<keyword evidence="5 9" id="KW-1133">Transmembrane helix</keyword>
<proteinExistence type="predicted"/>
<organism evidence="11 12">
    <name type="scientific">Dietzia cinnamea</name>
    <dbReference type="NCBI Taxonomy" id="321318"/>
    <lineage>
        <taxon>Bacteria</taxon>
        <taxon>Bacillati</taxon>
        <taxon>Actinomycetota</taxon>
        <taxon>Actinomycetes</taxon>
        <taxon>Mycobacteriales</taxon>
        <taxon>Dietziaceae</taxon>
        <taxon>Dietzia</taxon>
    </lineage>
</organism>
<dbReference type="EMBL" id="JBFTEZ010000002">
    <property type="protein sequence ID" value="MEX6463103.1"/>
    <property type="molecule type" value="Genomic_DNA"/>
</dbReference>
<dbReference type="NCBIfam" id="TIGR03462">
    <property type="entry name" value="CarR_dom_SF"/>
    <property type="match status" value="1"/>
</dbReference>
<dbReference type="InterPro" id="IPR000537">
    <property type="entry name" value="UbiA_prenyltransferase"/>
</dbReference>
<feature type="transmembrane region" description="Helical" evidence="9">
    <location>
        <begin position="82"/>
        <end position="99"/>
    </location>
</feature>
<evidence type="ECO:0000256" key="4">
    <source>
        <dbReference type="ARBA" id="ARBA00022746"/>
    </source>
</evidence>
<accession>A0ABV3YE69</accession>
<comment type="pathway">
    <text evidence="2">Carotenoid biosynthesis.</text>
</comment>
<protein>
    <submittedName>
        <fullName evidence="11">Prenyltransferase</fullName>
    </submittedName>
</protein>
<keyword evidence="7" id="KW-0413">Isomerase</keyword>
<evidence type="ECO:0000256" key="3">
    <source>
        <dbReference type="ARBA" id="ARBA00022692"/>
    </source>
</evidence>
<feature type="transmembrane region" description="Helical" evidence="9">
    <location>
        <begin position="6"/>
        <end position="26"/>
    </location>
</feature>
<dbReference type="Pfam" id="PF18916">
    <property type="entry name" value="Lycopene_cyc"/>
    <property type="match status" value="1"/>
</dbReference>
<feature type="transmembrane region" description="Helical" evidence="9">
    <location>
        <begin position="188"/>
        <end position="210"/>
    </location>
</feature>
<feature type="transmembrane region" description="Helical" evidence="9">
    <location>
        <begin position="326"/>
        <end position="349"/>
    </location>
</feature>
<evidence type="ECO:0000256" key="2">
    <source>
        <dbReference type="ARBA" id="ARBA00004829"/>
    </source>
</evidence>
<evidence type="ECO:0000313" key="12">
    <source>
        <dbReference type="Proteomes" id="UP001560293"/>
    </source>
</evidence>
<sequence length="452" mass="47289">MSIYSTINVTMAIPVVAAALIALWCLRGDDRRRWLIGVGGSLVVLLVLTAIFDNIMIAAGLVAYDDALTSGIRLGVAPIEDFSYAIAASVFVPSVWFTLTARPRAVAVSEAAASPNPTVSGRGDGPVGGAVAGDAAVGDAPVGDAPGRGGDDDEVRSPDRPAPPGLLTTLFWSSRPVSWVNTAAPFALAYFLATGGFDLLGVIGTVFFLVPYNLAMYGINDVFDYESDLRNPRKGGVEGAVLDRSLHTPTLVASAVTTVPFLVYLAVVGTLESSLWLAASAFAVIAYSAKGLRFKEIPFLDSVTSAFHFVSPAIVGWTIAGADLSGGVWACLIAFMLWGAASQAFGAVQDVRFDREAGLKSVATVLGARAAVWFALACYAAAVLVLLLAAPWPASGAAFAILPYLATVAAYVRVTDATAEATNEGWKRFLVLNMLAGFCVTQLILWSVIVWA</sequence>
<comment type="subcellular location">
    <subcellularLocation>
        <location evidence="1">Membrane</location>
        <topology evidence="1">Multi-pass membrane protein</topology>
    </subcellularLocation>
</comment>
<evidence type="ECO:0000256" key="5">
    <source>
        <dbReference type="ARBA" id="ARBA00022989"/>
    </source>
</evidence>
<dbReference type="NCBIfam" id="NF009608">
    <property type="entry name" value="PRK13105.1"/>
    <property type="match status" value="1"/>
</dbReference>
<evidence type="ECO:0000259" key="10">
    <source>
        <dbReference type="Pfam" id="PF18916"/>
    </source>
</evidence>
<dbReference type="InterPro" id="IPR017825">
    <property type="entry name" value="Lycopene_cyclase_dom"/>
</dbReference>
<comment type="caution">
    <text evidence="11">The sequence shown here is derived from an EMBL/GenBank/DDBJ whole genome shotgun (WGS) entry which is preliminary data.</text>
</comment>
<feature type="domain" description="Lycopene cyclase" evidence="10">
    <location>
        <begin position="15"/>
        <end position="93"/>
    </location>
</feature>
<keyword evidence="6 9" id="KW-0472">Membrane</keyword>
<dbReference type="Proteomes" id="UP001560293">
    <property type="component" value="Unassembled WGS sequence"/>
</dbReference>
<feature type="transmembrane region" description="Helical" evidence="9">
    <location>
        <begin position="38"/>
        <end position="62"/>
    </location>
</feature>
<feature type="transmembrane region" description="Helical" evidence="9">
    <location>
        <begin position="299"/>
        <end position="320"/>
    </location>
</feature>
<dbReference type="CDD" id="cd13966">
    <property type="entry name" value="PT_UbiA_4"/>
    <property type="match status" value="1"/>
</dbReference>
<keyword evidence="3 9" id="KW-0812">Transmembrane</keyword>
<evidence type="ECO:0000313" key="11">
    <source>
        <dbReference type="EMBL" id="MEX6463103.1"/>
    </source>
</evidence>
<feature type="transmembrane region" description="Helical" evidence="9">
    <location>
        <begin position="426"/>
        <end position="449"/>
    </location>
</feature>
<dbReference type="InterPro" id="IPR050475">
    <property type="entry name" value="Prenyltransferase_related"/>
</dbReference>
<dbReference type="Gene3D" id="1.20.120.1780">
    <property type="entry name" value="UbiA prenyltransferase"/>
    <property type="match status" value="1"/>
</dbReference>
<evidence type="ECO:0000256" key="7">
    <source>
        <dbReference type="ARBA" id="ARBA00023235"/>
    </source>
</evidence>
<gene>
    <name evidence="11" type="ORF">AB6N35_01855</name>
</gene>
<dbReference type="Pfam" id="PF01040">
    <property type="entry name" value="UbiA"/>
    <property type="match status" value="1"/>
</dbReference>